<dbReference type="EMBL" id="JAVHNR010000003">
    <property type="protein sequence ID" value="KAK6348699.1"/>
    <property type="molecule type" value="Genomic_DNA"/>
</dbReference>
<dbReference type="InterPro" id="IPR011333">
    <property type="entry name" value="SKP1/BTB/POZ_sf"/>
</dbReference>
<dbReference type="Proteomes" id="UP001313282">
    <property type="component" value="Unassembled WGS sequence"/>
</dbReference>
<reference evidence="2 3" key="1">
    <citation type="submission" date="2019-10" db="EMBL/GenBank/DDBJ databases">
        <authorList>
            <person name="Palmer J.M."/>
        </authorList>
    </citation>
    <scope>NUCLEOTIDE SEQUENCE [LARGE SCALE GENOMIC DNA]</scope>
    <source>
        <strain evidence="2 3">TWF718</strain>
    </source>
</reference>
<protein>
    <recommendedName>
        <fullName evidence="1">BTB domain-containing protein</fullName>
    </recommendedName>
</protein>
<name>A0AAN8RJZ6_9PEZI</name>
<evidence type="ECO:0000313" key="2">
    <source>
        <dbReference type="EMBL" id="KAK6348699.1"/>
    </source>
</evidence>
<dbReference type="AlphaFoldDB" id="A0AAN8RJZ6"/>
<dbReference type="InterPro" id="IPR000210">
    <property type="entry name" value="BTB/POZ_dom"/>
</dbReference>
<dbReference type="PANTHER" id="PTHR47843:SF2">
    <property type="entry name" value="BTB DOMAIN-CONTAINING PROTEIN"/>
    <property type="match status" value="1"/>
</dbReference>
<dbReference type="CDD" id="cd18186">
    <property type="entry name" value="BTB_POZ_ZBTB_KLHL-like"/>
    <property type="match status" value="2"/>
</dbReference>
<dbReference type="PROSITE" id="PS50097">
    <property type="entry name" value="BTB"/>
    <property type="match status" value="2"/>
</dbReference>
<feature type="domain" description="BTB" evidence="1">
    <location>
        <begin position="11"/>
        <end position="75"/>
    </location>
</feature>
<gene>
    <name evidence="2" type="ORF">TWF718_006486</name>
</gene>
<dbReference type="PANTHER" id="PTHR47843">
    <property type="entry name" value="BTB DOMAIN-CONTAINING PROTEIN-RELATED"/>
    <property type="match status" value="1"/>
</dbReference>
<organism evidence="2 3">
    <name type="scientific">Orbilia javanica</name>
    <dbReference type="NCBI Taxonomy" id="47235"/>
    <lineage>
        <taxon>Eukaryota</taxon>
        <taxon>Fungi</taxon>
        <taxon>Dikarya</taxon>
        <taxon>Ascomycota</taxon>
        <taxon>Pezizomycotina</taxon>
        <taxon>Orbiliomycetes</taxon>
        <taxon>Orbiliales</taxon>
        <taxon>Orbiliaceae</taxon>
        <taxon>Orbilia</taxon>
    </lineage>
</organism>
<evidence type="ECO:0000259" key="1">
    <source>
        <dbReference type="PROSITE" id="PS50097"/>
    </source>
</evidence>
<dbReference type="Pfam" id="PF00651">
    <property type="entry name" value="BTB"/>
    <property type="match status" value="1"/>
</dbReference>
<accession>A0AAN8RJZ6</accession>
<feature type="domain" description="BTB" evidence="1">
    <location>
        <begin position="264"/>
        <end position="335"/>
    </location>
</feature>
<sequence length="505" mass="56027">MVRGHSGLFDSDTIFILVGSEKRRFTAHINVICTASATLKGILSTRAENDRNEPIILGHAIDTVDAFRAFVEYCYFSNYLDGAESQSDGGSKPSTSGSGGLHLLLLHARVYALAERLQCFPLKTLALKKTTNWYHGYNMQPSNSELQSIVDAIRIIYTYTTDLGSGNLPSLASKANDSKENVVTRDRFRLLLAHFAAKFLVDLRKSSSFVQIHHSSPDFNTDMLLFMNGSKKPTPLGSAREKKQEGIANLREKDVLAFSSLFDADIFTVFVGDDANRFNVHSAAVECSDYFRKLMASDMKEGREKTVYLNSEVDSVEAFDMFVQYCYFKDYFCDENRSDKLMHHVKAYLLAEKLGCLGLKDLALQKASLVCDAAYSSEPEELLIIIPAAVAMIYENTYDGDIGLSIEDAVGEQVLGGRDEEKKGGSATTNNVGALPAAKRDRFRPLLSRFASVYLSQLHRQESFVATHHAFPDFASDVMLLANPSGKTIELDEDGQLKLDQSLIL</sequence>
<evidence type="ECO:0000313" key="3">
    <source>
        <dbReference type="Proteomes" id="UP001313282"/>
    </source>
</evidence>
<comment type="caution">
    <text evidence="2">The sequence shown here is derived from an EMBL/GenBank/DDBJ whole genome shotgun (WGS) entry which is preliminary data.</text>
</comment>
<keyword evidence="3" id="KW-1185">Reference proteome</keyword>
<dbReference type="SUPFAM" id="SSF54695">
    <property type="entry name" value="POZ domain"/>
    <property type="match status" value="1"/>
</dbReference>
<proteinExistence type="predicted"/>
<dbReference type="Gene3D" id="3.30.710.10">
    <property type="entry name" value="Potassium Channel Kv1.1, Chain A"/>
    <property type="match status" value="2"/>
</dbReference>